<evidence type="ECO:0000313" key="4">
    <source>
        <dbReference type="Proteomes" id="UP000502041"/>
    </source>
</evidence>
<organism evidence="3 4">
    <name type="scientific">Polaromonas vacuolata</name>
    <dbReference type="NCBI Taxonomy" id="37448"/>
    <lineage>
        <taxon>Bacteria</taxon>
        <taxon>Pseudomonadati</taxon>
        <taxon>Pseudomonadota</taxon>
        <taxon>Betaproteobacteria</taxon>
        <taxon>Burkholderiales</taxon>
        <taxon>Comamonadaceae</taxon>
        <taxon>Polaromonas</taxon>
    </lineage>
</organism>
<feature type="transmembrane region" description="Helical" evidence="1">
    <location>
        <begin position="278"/>
        <end position="299"/>
    </location>
</feature>
<protein>
    <recommendedName>
        <fullName evidence="5">HupE / UreJ protein</fullName>
    </recommendedName>
</protein>
<feature type="transmembrane region" description="Helical" evidence="1">
    <location>
        <begin position="252"/>
        <end position="271"/>
    </location>
</feature>
<keyword evidence="2" id="KW-0732">Signal</keyword>
<name>A0A6H2HDU9_9BURK</name>
<evidence type="ECO:0000256" key="1">
    <source>
        <dbReference type="SAM" id="Phobius"/>
    </source>
</evidence>
<dbReference type="Proteomes" id="UP000502041">
    <property type="component" value="Chromosome"/>
</dbReference>
<dbReference type="EMBL" id="CP051461">
    <property type="protein sequence ID" value="QJC57937.1"/>
    <property type="molecule type" value="Genomic_DNA"/>
</dbReference>
<feature type="transmembrane region" description="Helical" evidence="1">
    <location>
        <begin position="340"/>
        <end position="362"/>
    </location>
</feature>
<dbReference type="InterPro" id="IPR032809">
    <property type="entry name" value="Put_HupE_UreJ"/>
</dbReference>
<evidence type="ECO:0000256" key="2">
    <source>
        <dbReference type="SAM" id="SignalP"/>
    </source>
</evidence>
<dbReference type="Pfam" id="PF13795">
    <property type="entry name" value="HupE_UreJ_2"/>
    <property type="match status" value="1"/>
</dbReference>
<keyword evidence="1" id="KW-0812">Transmembrane</keyword>
<sequence>MMRFVLLMVLLLCQPSAWAHKASDSFLVVDAKGMAITAQWDIALRDIDFALGLDSNGDAEITWGELRARQNDLSAWALSRLDIARGGACSLAVSSLQVDDHTDGGYAVLHITGNCPAATGDLGLQYRLLFELDNLHRGLLRLNLDGVTHTTVLSPSSGLVQFSAEKVSRWKQFTKYLEEGVWHIWIGFDHILFLLSLLLPAVLVVSMRRWRGVDNFGVALREVLWVVTSFTAAHSITLSLAALGLVSLPSRLVESAIALSVVLAAANNIWPVVEHKRWLVAFGFGLIHGFGFASVLAELGLPADALVLSLLGFNAGVEVGQMAIVAVFLPLAFLLRHTRFYLRGVFLVGSWLIMLVALVWLIERVFDLKLLGF</sequence>
<feature type="signal peptide" evidence="2">
    <location>
        <begin position="1"/>
        <end position="19"/>
    </location>
</feature>
<dbReference type="KEGG" id="pvac:HC248_03269"/>
<dbReference type="AlphaFoldDB" id="A0A6H2HDU9"/>
<feature type="transmembrane region" description="Helical" evidence="1">
    <location>
        <begin position="182"/>
        <end position="203"/>
    </location>
</feature>
<feature type="chain" id="PRO_5026104338" description="HupE / UreJ protein" evidence="2">
    <location>
        <begin position="20"/>
        <end position="373"/>
    </location>
</feature>
<keyword evidence="4" id="KW-1185">Reference proteome</keyword>
<evidence type="ECO:0000313" key="3">
    <source>
        <dbReference type="EMBL" id="QJC57937.1"/>
    </source>
</evidence>
<accession>A0A6H2HDU9</accession>
<reference evidence="3 4" key="1">
    <citation type="submission" date="2020-04" db="EMBL/GenBank/DDBJ databases">
        <title>Complete genome of a Psychrophilic, Marine, Gas Vacuolate Bacterium Polaromonas vacuolata KCTC 22033T.</title>
        <authorList>
            <person name="Hwang K."/>
            <person name="Kim K.M."/>
        </authorList>
    </citation>
    <scope>NUCLEOTIDE SEQUENCE [LARGE SCALE GENOMIC DNA]</scope>
    <source>
        <strain evidence="3 4">KCTC 22033</strain>
    </source>
</reference>
<keyword evidence="1" id="KW-1133">Transmembrane helix</keyword>
<proteinExistence type="predicted"/>
<gene>
    <name evidence="3" type="ORF">HC248_03269</name>
</gene>
<feature type="transmembrane region" description="Helical" evidence="1">
    <location>
        <begin position="223"/>
        <end position="246"/>
    </location>
</feature>
<dbReference type="RefSeq" id="WP_168923385.1">
    <property type="nucleotide sequence ID" value="NZ_CP051461.1"/>
</dbReference>
<feature type="transmembrane region" description="Helical" evidence="1">
    <location>
        <begin position="305"/>
        <end position="333"/>
    </location>
</feature>
<keyword evidence="1" id="KW-0472">Membrane</keyword>
<evidence type="ECO:0008006" key="5">
    <source>
        <dbReference type="Google" id="ProtNLM"/>
    </source>
</evidence>